<keyword evidence="8" id="KW-0464">Manganese</keyword>
<comment type="similarity">
    <text evidence="1 8">Belongs to the SELO family.</text>
</comment>
<dbReference type="HAMAP" id="MF_00692">
    <property type="entry name" value="SelO"/>
    <property type="match status" value="1"/>
</dbReference>
<comment type="catalytic activity">
    <reaction evidence="8">
        <text>L-histidyl-[protein] + UTP = N(tele)-(5'-uridylyl)-L-histidyl-[protein] + diphosphate</text>
        <dbReference type="Rhea" id="RHEA:83891"/>
        <dbReference type="Rhea" id="RHEA-COMP:9745"/>
        <dbReference type="Rhea" id="RHEA-COMP:20239"/>
        <dbReference type="ChEBI" id="CHEBI:29979"/>
        <dbReference type="ChEBI" id="CHEBI:33019"/>
        <dbReference type="ChEBI" id="CHEBI:46398"/>
        <dbReference type="ChEBI" id="CHEBI:233474"/>
    </reaction>
</comment>
<dbReference type="InterPro" id="IPR003846">
    <property type="entry name" value="SelO"/>
</dbReference>
<dbReference type="PANTHER" id="PTHR32057">
    <property type="entry name" value="PROTEIN ADENYLYLTRANSFERASE SELO, MITOCHONDRIAL"/>
    <property type="match status" value="1"/>
</dbReference>
<evidence type="ECO:0000256" key="2">
    <source>
        <dbReference type="ARBA" id="ARBA00022679"/>
    </source>
</evidence>
<feature type="binding site" evidence="8">
    <location>
        <position position="119"/>
    </location>
    <ligand>
        <name>ATP</name>
        <dbReference type="ChEBI" id="CHEBI:30616"/>
    </ligand>
</feature>
<comment type="catalytic activity">
    <reaction evidence="8">
        <text>L-threonyl-[protein] + ATP = 3-O-(5'-adenylyl)-L-threonyl-[protein] + diphosphate</text>
        <dbReference type="Rhea" id="RHEA:54292"/>
        <dbReference type="Rhea" id="RHEA-COMP:11060"/>
        <dbReference type="Rhea" id="RHEA-COMP:13847"/>
        <dbReference type="ChEBI" id="CHEBI:30013"/>
        <dbReference type="ChEBI" id="CHEBI:30616"/>
        <dbReference type="ChEBI" id="CHEBI:33019"/>
        <dbReference type="ChEBI" id="CHEBI:138113"/>
        <dbReference type="EC" id="2.7.7.108"/>
    </reaction>
</comment>
<feature type="binding site" evidence="8">
    <location>
        <position position="107"/>
    </location>
    <ligand>
        <name>ATP</name>
        <dbReference type="ChEBI" id="CHEBI:30616"/>
    </ligand>
</feature>
<feature type="binding site" evidence="8">
    <location>
        <position position="256"/>
    </location>
    <ligand>
        <name>Mg(2+)</name>
        <dbReference type="ChEBI" id="CHEBI:18420"/>
    </ligand>
</feature>
<keyword evidence="4 8" id="KW-0479">Metal-binding</keyword>
<accession>A0AA35UZS4</accession>
<evidence type="ECO:0000256" key="5">
    <source>
        <dbReference type="ARBA" id="ARBA00022741"/>
    </source>
</evidence>
<feature type="binding site" evidence="8">
    <location>
        <position position="247"/>
    </location>
    <ligand>
        <name>Mg(2+)</name>
        <dbReference type="ChEBI" id="CHEBI:18420"/>
    </ligand>
</feature>
<sequence>MRLANQYTSLPARFFATMVAQPVREPRLLRLNVNLARQLGLDVEWLETEAGAAFLAGAAFPEGMQPVATTYAGHQFGQFVPQLGDGRALLLGDGIDREGRPYEIQLKGSGPTPYSRRGDGRAALGPVLREYLVSEAMAALGVPTTRALAAVSTGESVVRERMKPGAVLARVASSHLRVGTFQFFAAREDHDGLRILADFAIQRHYPELVDRDDRYLAFFDAVVSAQARLISQWMSLGFVHGVMNTDNMAISGETIDYGPCAFLDEYDRRKVFSSIDQTGRYAFSNQPDIGFWNLTRLAECLLPLIDPDSDRAVAVIKPVLLAFPSRFSAAFEARMQAKFGLLTKRENDLSLVSEFLDRLEKAHADYTLSFRQLSVAPAALDAIEGLAAWRMRWEARLAKEEGGLDAALDRMRRVNPAVIPRNHRIEAVIAAAEKGDMAPFETMLAAVTRPFCDDADYETPPTQAERVRETFCGT</sequence>
<keyword evidence="2 8" id="KW-0808">Transferase</keyword>
<dbReference type="Proteomes" id="UP001176960">
    <property type="component" value="Unassembled WGS sequence"/>
</dbReference>
<evidence type="ECO:0000256" key="4">
    <source>
        <dbReference type="ARBA" id="ARBA00022723"/>
    </source>
</evidence>
<keyword evidence="10" id="KW-1185">Reference proteome</keyword>
<dbReference type="PANTHER" id="PTHR32057:SF14">
    <property type="entry name" value="PROTEIN ADENYLYLTRANSFERASE SELO, MITOCHONDRIAL"/>
    <property type="match status" value="1"/>
</dbReference>
<dbReference type="GO" id="GO:0070733">
    <property type="term" value="F:AMPylase activity"/>
    <property type="evidence" value="ECO:0007669"/>
    <property type="project" value="UniProtKB-EC"/>
</dbReference>
<dbReference type="NCBIfam" id="NF000658">
    <property type="entry name" value="PRK00029.1"/>
    <property type="match status" value="1"/>
</dbReference>
<dbReference type="Pfam" id="PF02696">
    <property type="entry name" value="SelO"/>
    <property type="match status" value="1"/>
</dbReference>
<keyword evidence="5 8" id="KW-0547">Nucleotide-binding</keyword>
<dbReference type="RefSeq" id="WP_289841858.1">
    <property type="nucleotide sequence ID" value="NZ_CATKSH010000004.1"/>
</dbReference>
<protein>
    <recommendedName>
        <fullName evidence="8">Protein nucleotidyltransferase YdiU</fullName>
        <ecNumber evidence="8">2.7.7.-</ecNumber>
    </recommendedName>
    <alternativeName>
        <fullName evidence="8">Protein adenylyltransferase YdiU</fullName>
        <ecNumber evidence="8">2.7.7.108</ecNumber>
    </alternativeName>
    <alternativeName>
        <fullName evidence="8">Protein uridylyltransferase YdiU</fullName>
        <ecNumber evidence="8">2.7.7.-</ecNumber>
    </alternativeName>
</protein>
<gene>
    <name evidence="8" type="primary">ydiU</name>
    <name evidence="8" type="synonym">selO</name>
    <name evidence="9" type="ORF">LMG32879_000888</name>
</gene>
<comment type="function">
    <text evidence="8">Nucleotidyltransferase involved in the post-translational modification of proteins. It can catalyze the addition of adenosine monophosphate (AMP) or uridine monophosphate (UMP) to a protein, resulting in modifications known as AMPylation and UMPylation.</text>
</comment>
<dbReference type="EC" id="2.7.7.108" evidence="8"/>
<dbReference type="GO" id="GO:0005524">
    <property type="term" value="F:ATP binding"/>
    <property type="evidence" value="ECO:0007669"/>
    <property type="project" value="UniProtKB-UniRule"/>
</dbReference>
<feature type="binding site" evidence="8">
    <location>
        <position position="86"/>
    </location>
    <ligand>
        <name>ATP</name>
        <dbReference type="ChEBI" id="CHEBI:30616"/>
    </ligand>
</feature>
<comment type="cofactor">
    <cofactor evidence="8">
        <name>Mg(2+)</name>
        <dbReference type="ChEBI" id="CHEBI:18420"/>
    </cofactor>
    <cofactor evidence="8">
        <name>Mn(2+)</name>
        <dbReference type="ChEBI" id="CHEBI:29035"/>
    </cofactor>
</comment>
<proteinExistence type="inferred from homology"/>
<feature type="binding site" evidence="8">
    <location>
        <position position="120"/>
    </location>
    <ligand>
        <name>ATP</name>
        <dbReference type="ChEBI" id="CHEBI:30616"/>
    </ligand>
</feature>
<evidence type="ECO:0000256" key="6">
    <source>
        <dbReference type="ARBA" id="ARBA00022840"/>
    </source>
</evidence>
<keyword evidence="6 8" id="KW-0067">ATP-binding</keyword>
<feature type="binding site" evidence="8">
    <location>
        <position position="170"/>
    </location>
    <ligand>
        <name>ATP</name>
        <dbReference type="ChEBI" id="CHEBI:30616"/>
    </ligand>
</feature>
<feature type="binding site" evidence="8">
    <location>
        <position position="84"/>
    </location>
    <ligand>
        <name>ATP</name>
        <dbReference type="ChEBI" id="CHEBI:30616"/>
    </ligand>
</feature>
<name>A0AA35UZS4_9PROT</name>
<comment type="catalytic activity">
    <reaction evidence="8">
        <text>L-tyrosyl-[protein] + ATP = O-(5'-adenylyl)-L-tyrosyl-[protein] + diphosphate</text>
        <dbReference type="Rhea" id="RHEA:54288"/>
        <dbReference type="Rhea" id="RHEA-COMP:10136"/>
        <dbReference type="Rhea" id="RHEA-COMP:13846"/>
        <dbReference type="ChEBI" id="CHEBI:30616"/>
        <dbReference type="ChEBI" id="CHEBI:33019"/>
        <dbReference type="ChEBI" id="CHEBI:46858"/>
        <dbReference type="ChEBI" id="CHEBI:83624"/>
        <dbReference type="EC" id="2.7.7.108"/>
    </reaction>
</comment>
<comment type="catalytic activity">
    <reaction evidence="8">
        <text>L-tyrosyl-[protein] + UTP = O-(5'-uridylyl)-L-tyrosyl-[protein] + diphosphate</text>
        <dbReference type="Rhea" id="RHEA:83887"/>
        <dbReference type="Rhea" id="RHEA-COMP:10136"/>
        <dbReference type="Rhea" id="RHEA-COMP:20238"/>
        <dbReference type="ChEBI" id="CHEBI:33019"/>
        <dbReference type="ChEBI" id="CHEBI:46398"/>
        <dbReference type="ChEBI" id="CHEBI:46858"/>
        <dbReference type="ChEBI" id="CHEBI:90602"/>
    </reaction>
</comment>
<comment type="catalytic activity">
    <reaction evidence="8">
        <text>L-seryl-[protein] + UTP = O-(5'-uridylyl)-L-seryl-[protein] + diphosphate</text>
        <dbReference type="Rhea" id="RHEA:64604"/>
        <dbReference type="Rhea" id="RHEA-COMP:9863"/>
        <dbReference type="Rhea" id="RHEA-COMP:16635"/>
        <dbReference type="ChEBI" id="CHEBI:29999"/>
        <dbReference type="ChEBI" id="CHEBI:33019"/>
        <dbReference type="ChEBI" id="CHEBI:46398"/>
        <dbReference type="ChEBI" id="CHEBI:156051"/>
    </reaction>
</comment>
<keyword evidence="7 8" id="KW-0460">Magnesium</keyword>
<dbReference type="AlphaFoldDB" id="A0AA35UZS4"/>
<evidence type="ECO:0000256" key="3">
    <source>
        <dbReference type="ARBA" id="ARBA00022695"/>
    </source>
</evidence>
<dbReference type="EC" id="2.7.7.-" evidence="8"/>
<dbReference type="EMBL" id="CATKSH010000004">
    <property type="protein sequence ID" value="CAI9120060.1"/>
    <property type="molecule type" value="Genomic_DNA"/>
</dbReference>
<evidence type="ECO:0000256" key="8">
    <source>
        <dbReference type="HAMAP-Rule" id="MF_00692"/>
    </source>
</evidence>
<dbReference type="GO" id="GO:0030145">
    <property type="term" value="F:manganese ion binding"/>
    <property type="evidence" value="ECO:0007669"/>
    <property type="project" value="UniProtKB-UniRule"/>
</dbReference>
<feature type="binding site" evidence="8">
    <location>
        <position position="87"/>
    </location>
    <ligand>
        <name>ATP</name>
        <dbReference type="ChEBI" id="CHEBI:30616"/>
    </ligand>
</feature>
<organism evidence="9 10">
    <name type="scientific">Brytella acorum</name>
    <dbReference type="NCBI Taxonomy" id="2959299"/>
    <lineage>
        <taxon>Bacteria</taxon>
        <taxon>Pseudomonadati</taxon>
        <taxon>Pseudomonadota</taxon>
        <taxon>Alphaproteobacteria</taxon>
        <taxon>Acetobacterales</taxon>
        <taxon>Acetobacteraceae</taxon>
        <taxon>Brytella</taxon>
    </lineage>
</organism>
<keyword evidence="3 8" id="KW-0548">Nucleotidyltransferase</keyword>
<evidence type="ECO:0000256" key="1">
    <source>
        <dbReference type="ARBA" id="ARBA00009747"/>
    </source>
</evidence>
<reference evidence="9" key="1">
    <citation type="submission" date="2023-03" db="EMBL/GenBank/DDBJ databases">
        <authorList>
            <person name="Cleenwerck I."/>
        </authorList>
    </citation>
    <scope>NUCLEOTIDE SEQUENCE</scope>
    <source>
        <strain evidence="9">LMG 32879</strain>
    </source>
</reference>
<evidence type="ECO:0000256" key="7">
    <source>
        <dbReference type="ARBA" id="ARBA00022842"/>
    </source>
</evidence>
<comment type="caution">
    <text evidence="9">The sequence shown here is derived from an EMBL/GenBank/DDBJ whole genome shotgun (WGS) entry which is preliminary data.</text>
</comment>
<feature type="binding site" evidence="8">
    <location>
        <position position="256"/>
    </location>
    <ligand>
        <name>ATP</name>
        <dbReference type="ChEBI" id="CHEBI:30616"/>
    </ligand>
</feature>
<dbReference type="GO" id="GO:0000287">
    <property type="term" value="F:magnesium ion binding"/>
    <property type="evidence" value="ECO:0007669"/>
    <property type="project" value="UniProtKB-UniRule"/>
</dbReference>
<evidence type="ECO:0000313" key="10">
    <source>
        <dbReference type="Proteomes" id="UP001176960"/>
    </source>
</evidence>
<comment type="catalytic activity">
    <reaction evidence="8">
        <text>L-seryl-[protein] + ATP = 3-O-(5'-adenylyl)-L-seryl-[protein] + diphosphate</text>
        <dbReference type="Rhea" id="RHEA:58120"/>
        <dbReference type="Rhea" id="RHEA-COMP:9863"/>
        <dbReference type="Rhea" id="RHEA-COMP:15073"/>
        <dbReference type="ChEBI" id="CHEBI:29999"/>
        <dbReference type="ChEBI" id="CHEBI:30616"/>
        <dbReference type="ChEBI" id="CHEBI:33019"/>
        <dbReference type="ChEBI" id="CHEBI:142516"/>
        <dbReference type="EC" id="2.7.7.108"/>
    </reaction>
</comment>
<evidence type="ECO:0000313" key="9">
    <source>
        <dbReference type="EMBL" id="CAI9120060.1"/>
    </source>
</evidence>
<feature type="active site" description="Proton acceptor" evidence="8">
    <location>
        <position position="246"/>
    </location>
</feature>
<feature type="binding site" evidence="8">
    <location>
        <position position="177"/>
    </location>
    <ligand>
        <name>ATP</name>
        <dbReference type="ChEBI" id="CHEBI:30616"/>
    </ligand>
</feature>